<keyword evidence="2" id="KW-1185">Reference proteome</keyword>
<organism evidence="1 2">
    <name type="scientific">Allokutzneria albata</name>
    <name type="common">Kibdelosporangium albatum</name>
    <dbReference type="NCBI Taxonomy" id="211114"/>
    <lineage>
        <taxon>Bacteria</taxon>
        <taxon>Bacillati</taxon>
        <taxon>Actinomycetota</taxon>
        <taxon>Actinomycetes</taxon>
        <taxon>Pseudonocardiales</taxon>
        <taxon>Pseudonocardiaceae</taxon>
        <taxon>Allokutzneria</taxon>
    </lineage>
</organism>
<protein>
    <submittedName>
        <fullName evidence="1">Uncharacterized protein</fullName>
    </submittedName>
</protein>
<name>A0A1G9WBW2_ALLAB</name>
<evidence type="ECO:0000313" key="2">
    <source>
        <dbReference type="Proteomes" id="UP000183376"/>
    </source>
</evidence>
<dbReference type="STRING" id="211114.SAMN04489726_3507"/>
<dbReference type="RefSeq" id="WP_162184838.1">
    <property type="nucleotide sequence ID" value="NZ_JOEF01000008.1"/>
</dbReference>
<sequence>MLVRRVVAGGEDFDVHPEPDVGDRTVASWWVDQQPTTQITAATPA</sequence>
<dbReference type="Proteomes" id="UP000183376">
    <property type="component" value="Chromosome I"/>
</dbReference>
<accession>A0A1G9WBW2</accession>
<reference evidence="1 2" key="1">
    <citation type="submission" date="2016-10" db="EMBL/GenBank/DDBJ databases">
        <authorList>
            <person name="de Groot N.N."/>
        </authorList>
    </citation>
    <scope>NUCLEOTIDE SEQUENCE [LARGE SCALE GENOMIC DNA]</scope>
    <source>
        <strain evidence="1 2">DSM 44149</strain>
    </source>
</reference>
<dbReference type="AlphaFoldDB" id="A0A1G9WBW2"/>
<dbReference type="EMBL" id="LT629701">
    <property type="protein sequence ID" value="SDM81797.1"/>
    <property type="molecule type" value="Genomic_DNA"/>
</dbReference>
<gene>
    <name evidence="1" type="ORF">SAMN04489726_3507</name>
</gene>
<proteinExistence type="predicted"/>
<evidence type="ECO:0000313" key="1">
    <source>
        <dbReference type="EMBL" id="SDM81797.1"/>
    </source>
</evidence>